<comment type="caution">
    <text evidence="1">The sequence shown here is derived from an EMBL/GenBank/DDBJ whole genome shotgun (WGS) entry which is preliminary data.</text>
</comment>
<dbReference type="AlphaFoldDB" id="A0A8H3R6Q9"/>
<dbReference type="EMBL" id="BLAL01000303">
    <property type="protein sequence ID" value="GET01975.1"/>
    <property type="molecule type" value="Genomic_DNA"/>
</dbReference>
<sequence length="79" mass="8292">MLLRKTAKRTTNIINTEKAVFAVDSSSSTSICINRYGFNICGAVLVDNSASIPAEGGELLGAQSFGCLFGMKESIGCIV</sequence>
<evidence type="ECO:0000313" key="1">
    <source>
        <dbReference type="EMBL" id="GET01975.1"/>
    </source>
</evidence>
<gene>
    <name evidence="1" type="ORF">RCL2_002835700</name>
</gene>
<evidence type="ECO:0000313" key="2">
    <source>
        <dbReference type="Proteomes" id="UP000615446"/>
    </source>
</evidence>
<dbReference type="Proteomes" id="UP000615446">
    <property type="component" value="Unassembled WGS sequence"/>
</dbReference>
<organism evidence="1 2">
    <name type="scientific">Rhizophagus clarus</name>
    <dbReference type="NCBI Taxonomy" id="94130"/>
    <lineage>
        <taxon>Eukaryota</taxon>
        <taxon>Fungi</taxon>
        <taxon>Fungi incertae sedis</taxon>
        <taxon>Mucoromycota</taxon>
        <taxon>Glomeromycotina</taxon>
        <taxon>Glomeromycetes</taxon>
        <taxon>Glomerales</taxon>
        <taxon>Glomeraceae</taxon>
        <taxon>Rhizophagus</taxon>
    </lineage>
</organism>
<reference evidence="1" key="1">
    <citation type="submission" date="2019-10" db="EMBL/GenBank/DDBJ databases">
        <title>Conservation and host-specific expression of non-tandemly repeated heterogenous ribosome RNA gene in arbuscular mycorrhizal fungi.</title>
        <authorList>
            <person name="Maeda T."/>
            <person name="Kobayashi Y."/>
            <person name="Nakagawa T."/>
            <person name="Ezawa T."/>
            <person name="Yamaguchi K."/>
            <person name="Bino T."/>
            <person name="Nishimoto Y."/>
            <person name="Shigenobu S."/>
            <person name="Kawaguchi M."/>
        </authorList>
    </citation>
    <scope>NUCLEOTIDE SEQUENCE</scope>
    <source>
        <strain evidence="1">HR1</strain>
    </source>
</reference>
<proteinExistence type="predicted"/>
<accession>A0A8H3R6Q9</accession>
<name>A0A8H3R6Q9_9GLOM</name>
<protein>
    <submittedName>
        <fullName evidence="1">Uncharacterized protein</fullName>
    </submittedName>
</protein>